<keyword evidence="1" id="KW-0489">Methyltransferase</keyword>
<evidence type="ECO:0000259" key="3">
    <source>
        <dbReference type="Pfam" id="PF05175"/>
    </source>
</evidence>
<keyword evidence="2" id="KW-0949">S-adenosyl-L-methionine</keyword>
<dbReference type="GO" id="GO:0032259">
    <property type="term" value="P:methylation"/>
    <property type="evidence" value="ECO:0007669"/>
    <property type="project" value="UniProtKB-KW"/>
</dbReference>
<dbReference type="GO" id="GO:0008757">
    <property type="term" value="F:S-adenosylmethionine-dependent methyltransferase activity"/>
    <property type="evidence" value="ECO:0007669"/>
    <property type="project" value="UniProtKB-ARBA"/>
</dbReference>
<dbReference type="Pfam" id="PF05175">
    <property type="entry name" value="MTS"/>
    <property type="match status" value="1"/>
</dbReference>
<dbReference type="GO" id="GO:0003676">
    <property type="term" value="F:nucleic acid binding"/>
    <property type="evidence" value="ECO:0007669"/>
    <property type="project" value="InterPro"/>
</dbReference>
<keyword evidence="1" id="KW-0808">Transferase</keyword>
<dbReference type="SUPFAM" id="SSF53335">
    <property type="entry name" value="S-adenosyl-L-methionine-dependent methyltransferases"/>
    <property type="match status" value="1"/>
</dbReference>
<protein>
    <recommendedName>
        <fullName evidence="3">Methyltransferase small domain-containing protein</fullName>
    </recommendedName>
</protein>
<dbReference type="GO" id="GO:0008170">
    <property type="term" value="F:N-methyltransferase activity"/>
    <property type="evidence" value="ECO:0007669"/>
    <property type="project" value="UniProtKB-ARBA"/>
</dbReference>
<dbReference type="Proteomes" id="UP000194946">
    <property type="component" value="Unassembled WGS sequence"/>
</dbReference>
<evidence type="ECO:0000313" key="4">
    <source>
        <dbReference type="EMBL" id="OUI77806.1"/>
    </source>
</evidence>
<dbReference type="CDD" id="cd02440">
    <property type="entry name" value="AdoMet_MTases"/>
    <property type="match status" value="1"/>
</dbReference>
<comment type="caution">
    <text evidence="4">The sequence shown here is derived from an EMBL/GenBank/DDBJ whole genome shotgun (WGS) entry which is preliminary data.</text>
</comment>
<dbReference type="InterPro" id="IPR007848">
    <property type="entry name" value="Small_mtfrase_dom"/>
</dbReference>
<reference evidence="5" key="1">
    <citation type="submission" date="2014-06" db="EMBL/GenBank/DDBJ databases">
        <authorList>
            <person name="Winans N.J."/>
            <person name="Newell P.D."/>
            <person name="Douglas A.E."/>
        </authorList>
    </citation>
    <scope>NUCLEOTIDE SEQUENCE [LARGE SCALE GENOMIC DNA]</scope>
    <source>
        <strain evidence="5">DmL_052</strain>
    </source>
</reference>
<proteinExistence type="predicted"/>
<dbReference type="RefSeq" id="WP_179191874.1">
    <property type="nucleotide sequence ID" value="NZ_JOPB01000018.1"/>
</dbReference>
<organism evidence="4 5">
    <name type="scientific">Commensalibacter intestini</name>
    <dbReference type="NCBI Taxonomy" id="479936"/>
    <lineage>
        <taxon>Bacteria</taxon>
        <taxon>Pseudomonadati</taxon>
        <taxon>Pseudomonadota</taxon>
        <taxon>Alphaproteobacteria</taxon>
        <taxon>Acetobacterales</taxon>
        <taxon>Acetobacteraceae</taxon>
    </lineage>
</organism>
<name>A0A251ZT23_9PROT</name>
<sequence>MNKVRRQSEDWYVEPPECVEKLIEIEQYFGNSILDPCCGKGNIPTVFHKAGYQNIECHDLVDRGIEIPSLQATFKQQDFITSPKDKKWDVIVTNPPFKDAVSIIQEALKVTNYKVCALLRLAFLESDRRTEFFKQSPLARIWVIKKRLTMYPGDYQGKKNTGTLAYAWFVFEHGCNHRPQLGWI</sequence>
<feature type="domain" description="Methyltransferase small" evidence="3">
    <location>
        <begin position="27"/>
        <end position="103"/>
    </location>
</feature>
<evidence type="ECO:0000313" key="5">
    <source>
        <dbReference type="Proteomes" id="UP000194946"/>
    </source>
</evidence>
<accession>A0A251ZT23</accession>
<dbReference type="AlphaFoldDB" id="A0A251ZT23"/>
<dbReference type="PROSITE" id="PS00092">
    <property type="entry name" value="N6_MTASE"/>
    <property type="match status" value="1"/>
</dbReference>
<evidence type="ECO:0000256" key="2">
    <source>
        <dbReference type="ARBA" id="ARBA00022691"/>
    </source>
</evidence>
<dbReference type="InterPro" id="IPR002052">
    <property type="entry name" value="DNA_methylase_N6_adenine_CS"/>
</dbReference>
<dbReference type="EMBL" id="JOPB01000018">
    <property type="protein sequence ID" value="OUI77806.1"/>
    <property type="molecule type" value="Genomic_DNA"/>
</dbReference>
<keyword evidence="5" id="KW-1185">Reference proteome</keyword>
<gene>
    <name evidence="4" type="ORF">HK18_01335</name>
</gene>
<dbReference type="InterPro" id="IPR029063">
    <property type="entry name" value="SAM-dependent_MTases_sf"/>
</dbReference>
<dbReference type="Gene3D" id="3.40.50.150">
    <property type="entry name" value="Vaccinia Virus protein VP39"/>
    <property type="match status" value="1"/>
</dbReference>
<evidence type="ECO:0000256" key="1">
    <source>
        <dbReference type="ARBA" id="ARBA00022603"/>
    </source>
</evidence>